<comment type="caution">
    <text evidence="1">The sequence shown here is derived from an EMBL/GenBank/DDBJ whole genome shotgun (WGS) entry which is preliminary data.</text>
</comment>
<evidence type="ECO:0000313" key="1">
    <source>
        <dbReference type="EMBL" id="CAK0897724.1"/>
    </source>
</evidence>
<feature type="non-terminal residue" evidence="1">
    <location>
        <position position="68"/>
    </location>
</feature>
<keyword evidence="2" id="KW-1185">Reference proteome</keyword>
<name>A0ABN9XDQ7_9DINO</name>
<feature type="non-terminal residue" evidence="1">
    <location>
        <position position="1"/>
    </location>
</feature>
<protein>
    <submittedName>
        <fullName evidence="1">Uncharacterized protein</fullName>
    </submittedName>
</protein>
<sequence>GNCREPAAGFRAFDAESENSHLKGWNRQRCGQLELGALEMGEYTFYVNVGGEVESMFKGLAYASGGPW</sequence>
<reference evidence="1" key="1">
    <citation type="submission" date="2023-10" db="EMBL/GenBank/DDBJ databases">
        <authorList>
            <person name="Chen Y."/>
            <person name="Shah S."/>
            <person name="Dougan E. K."/>
            <person name="Thang M."/>
            <person name="Chan C."/>
        </authorList>
    </citation>
    <scope>NUCLEOTIDE SEQUENCE [LARGE SCALE GENOMIC DNA]</scope>
</reference>
<accession>A0ABN9XDQ7</accession>
<dbReference type="Proteomes" id="UP001189429">
    <property type="component" value="Unassembled WGS sequence"/>
</dbReference>
<dbReference type="EMBL" id="CAUYUJ010020374">
    <property type="protein sequence ID" value="CAK0897724.1"/>
    <property type="molecule type" value="Genomic_DNA"/>
</dbReference>
<proteinExistence type="predicted"/>
<organism evidence="1 2">
    <name type="scientific">Prorocentrum cordatum</name>
    <dbReference type="NCBI Taxonomy" id="2364126"/>
    <lineage>
        <taxon>Eukaryota</taxon>
        <taxon>Sar</taxon>
        <taxon>Alveolata</taxon>
        <taxon>Dinophyceae</taxon>
        <taxon>Prorocentrales</taxon>
        <taxon>Prorocentraceae</taxon>
        <taxon>Prorocentrum</taxon>
    </lineage>
</organism>
<evidence type="ECO:0000313" key="2">
    <source>
        <dbReference type="Proteomes" id="UP001189429"/>
    </source>
</evidence>
<gene>
    <name evidence="1" type="ORF">PCOR1329_LOCUS75808</name>
</gene>